<evidence type="ECO:0008006" key="9">
    <source>
        <dbReference type="Google" id="ProtNLM"/>
    </source>
</evidence>
<name>A0A0L8VBS6_9BACT</name>
<reference evidence="8" key="1">
    <citation type="submission" date="2015-07" db="EMBL/GenBank/DDBJ databases">
        <title>Genome sequencing of Sunxiuqinia dokdonensis strain SK.</title>
        <authorList>
            <person name="Ahn S."/>
            <person name="Kim B.-C."/>
        </authorList>
    </citation>
    <scope>NUCLEOTIDE SEQUENCE [LARGE SCALE GENOMIC DNA]</scope>
    <source>
        <strain evidence="8">SK</strain>
    </source>
</reference>
<keyword evidence="2" id="KW-1134">Transmembrane beta strand</keyword>
<sequence>MGIPFERYLISMIKTIRLWLIFFLLIGGGYHLRAQENYEVRQIDFHGNKTLEEDFLLDQMAFKEVTYLEKLITKNQPFLFSQRLLDLDLERLKRIYQSEGFLNAGISLDPLKIDDKKQTVKISIQVEEGEPVLVDTVAILENEALQAINLDSLRKKVFREMELLSGKRFRDELIQQDLQVIENAFRNLGHAYVTVDYDLELDPDELKTGIYYTVNPGPASHFGETQIEGNKHVAEDFIRKQLMYEEGGLYNKSLLSETRQNLYFLQLFRIVSVLPQTDAATQKSPIPVKLFIEEAPRLSTRFGVGYGTEDKFRTFLDLNYRGFLGTARRIRLYLKHSALEPYYASLKWTQPQFMSKKSTIAINPFISRNSEPGYETRTYGLNVPVTYRFNDRLNSTATYYLENVEQRVEAGDVELPDREDDKFAYNKSGVLLSTVFDNSKPKFSPEEGVKVSLGFKLNGHLFGSDFNYTRLWGDVRHYQEIGDWVLALRFMAGSISSPDSSGFIPVEDRFYAGGSNSVRGWNRSELGPVRESGTPLGGKSIVEGNIELRYPLFWRFSGVVFLEGGNVWRESYTYRLNDLGYAAGGGLRVETPIGPIRLDLGVPVWNEKRSPQFFISVGQAF</sequence>
<evidence type="ECO:0000259" key="6">
    <source>
        <dbReference type="Pfam" id="PF07244"/>
    </source>
</evidence>
<protein>
    <recommendedName>
        <fullName evidence="9">POTRA domain-containing protein</fullName>
    </recommendedName>
</protein>
<dbReference type="Pfam" id="PF07244">
    <property type="entry name" value="POTRA"/>
    <property type="match status" value="3"/>
</dbReference>
<dbReference type="InterPro" id="IPR010827">
    <property type="entry name" value="BamA/TamA_POTRA"/>
</dbReference>
<dbReference type="Gene3D" id="2.40.160.50">
    <property type="entry name" value="membrane protein fhac: a member of the omp85/tpsb transporter family"/>
    <property type="match status" value="1"/>
</dbReference>
<evidence type="ECO:0000313" key="8">
    <source>
        <dbReference type="Proteomes" id="UP000036958"/>
    </source>
</evidence>
<dbReference type="PANTHER" id="PTHR12815">
    <property type="entry name" value="SORTING AND ASSEMBLY MACHINERY SAMM50 PROTEIN FAMILY MEMBER"/>
    <property type="match status" value="1"/>
</dbReference>
<gene>
    <name evidence="7" type="ORF">NC99_12870</name>
</gene>
<keyword evidence="8" id="KW-1185">Reference proteome</keyword>
<dbReference type="EMBL" id="LGIA01000061">
    <property type="protein sequence ID" value="KOH45911.1"/>
    <property type="molecule type" value="Genomic_DNA"/>
</dbReference>
<dbReference type="Gene3D" id="3.10.20.310">
    <property type="entry name" value="membrane protein fhac"/>
    <property type="match status" value="3"/>
</dbReference>
<accession>A0A0L8VBS6</accession>
<feature type="domain" description="POTRA" evidence="6">
    <location>
        <begin position="222"/>
        <end position="271"/>
    </location>
</feature>
<dbReference type="InterPro" id="IPR039910">
    <property type="entry name" value="D15-like"/>
</dbReference>
<keyword evidence="4" id="KW-0472">Membrane</keyword>
<keyword evidence="3" id="KW-0812">Transmembrane</keyword>
<evidence type="ECO:0000256" key="3">
    <source>
        <dbReference type="ARBA" id="ARBA00022692"/>
    </source>
</evidence>
<dbReference type="PANTHER" id="PTHR12815:SF18">
    <property type="entry name" value="SORTING AND ASSEMBLY MACHINERY COMPONENT 50 HOMOLOG"/>
    <property type="match status" value="1"/>
</dbReference>
<comment type="caution">
    <text evidence="7">The sequence shown here is derived from an EMBL/GenBank/DDBJ whole genome shotgun (WGS) entry which is preliminary data.</text>
</comment>
<evidence type="ECO:0000313" key="7">
    <source>
        <dbReference type="EMBL" id="KOH45911.1"/>
    </source>
</evidence>
<comment type="subcellular location">
    <subcellularLocation>
        <location evidence="1">Membrane</location>
    </subcellularLocation>
</comment>
<feature type="domain" description="POTRA" evidence="6">
    <location>
        <begin position="38"/>
        <end position="129"/>
    </location>
</feature>
<evidence type="ECO:0000256" key="1">
    <source>
        <dbReference type="ARBA" id="ARBA00004370"/>
    </source>
</evidence>
<feature type="domain" description="POTRA" evidence="6">
    <location>
        <begin position="159"/>
        <end position="217"/>
    </location>
</feature>
<organism evidence="7 8">
    <name type="scientific">Sunxiuqinia dokdonensis</name>
    <dbReference type="NCBI Taxonomy" id="1409788"/>
    <lineage>
        <taxon>Bacteria</taxon>
        <taxon>Pseudomonadati</taxon>
        <taxon>Bacteroidota</taxon>
        <taxon>Bacteroidia</taxon>
        <taxon>Marinilabiliales</taxon>
        <taxon>Prolixibacteraceae</taxon>
        <taxon>Sunxiuqinia</taxon>
    </lineage>
</organism>
<dbReference type="Pfam" id="PF01103">
    <property type="entry name" value="Omp85"/>
    <property type="match status" value="1"/>
</dbReference>
<dbReference type="Proteomes" id="UP000036958">
    <property type="component" value="Unassembled WGS sequence"/>
</dbReference>
<evidence type="ECO:0000259" key="5">
    <source>
        <dbReference type="Pfam" id="PF01103"/>
    </source>
</evidence>
<dbReference type="InterPro" id="IPR000184">
    <property type="entry name" value="Bac_surfAg_D15"/>
</dbReference>
<evidence type="ECO:0000256" key="2">
    <source>
        <dbReference type="ARBA" id="ARBA00022452"/>
    </source>
</evidence>
<proteinExistence type="predicted"/>
<evidence type="ECO:0000256" key="4">
    <source>
        <dbReference type="ARBA" id="ARBA00023136"/>
    </source>
</evidence>
<dbReference type="GO" id="GO:0019867">
    <property type="term" value="C:outer membrane"/>
    <property type="evidence" value="ECO:0007669"/>
    <property type="project" value="InterPro"/>
</dbReference>
<dbReference type="STRING" id="1409788.NC99_12870"/>
<dbReference type="AlphaFoldDB" id="A0A0L8VBS6"/>
<feature type="domain" description="Bacterial surface antigen (D15)" evidence="5">
    <location>
        <begin position="323"/>
        <end position="621"/>
    </location>
</feature>